<dbReference type="EMBL" id="MZ128286">
    <property type="protein sequence ID" value="QWK41504.1"/>
    <property type="molecule type" value="Genomic_DNA"/>
</dbReference>
<name>A0A8F0F6G7_9HYME</name>
<evidence type="ECO:0000256" key="1">
    <source>
        <dbReference type="SAM" id="Phobius"/>
    </source>
</evidence>
<geneLocation type="mitochondrion" evidence="2"/>
<proteinExistence type="predicted"/>
<feature type="transmembrane region" description="Helical" evidence="1">
    <location>
        <begin position="12"/>
        <end position="36"/>
    </location>
</feature>
<sequence>MPQMSPMDWLMLSMFFLIVYFMSLILVYFLLIFNNLGMNMYEIKNKLSFNLIW</sequence>
<reference evidence="2" key="1">
    <citation type="submission" date="2021-05" db="EMBL/GenBank/DDBJ databases">
        <authorList>
            <person name="Lin J."/>
        </authorList>
    </citation>
    <scope>NUCLEOTIDE SEQUENCE</scope>
</reference>
<dbReference type="AlphaFoldDB" id="A0A8F0F6G7"/>
<keyword evidence="2" id="KW-0496">Mitochondrion</keyword>
<protein>
    <submittedName>
        <fullName evidence="2">ATP synthase F0 subunit 8</fullName>
    </submittedName>
</protein>
<gene>
    <name evidence="2" type="primary">atp8</name>
</gene>
<keyword evidence="1" id="KW-0472">Membrane</keyword>
<evidence type="ECO:0000313" key="2">
    <source>
        <dbReference type="EMBL" id="QWK41504.1"/>
    </source>
</evidence>
<organism evidence="2">
    <name type="scientific">Fopius arisanus</name>
    <dbReference type="NCBI Taxonomy" id="64838"/>
    <lineage>
        <taxon>Eukaryota</taxon>
        <taxon>Metazoa</taxon>
        <taxon>Ecdysozoa</taxon>
        <taxon>Arthropoda</taxon>
        <taxon>Hexapoda</taxon>
        <taxon>Insecta</taxon>
        <taxon>Pterygota</taxon>
        <taxon>Neoptera</taxon>
        <taxon>Endopterygota</taxon>
        <taxon>Hymenoptera</taxon>
        <taxon>Apocrita</taxon>
        <taxon>Ichneumonoidea</taxon>
        <taxon>Braconidae</taxon>
        <taxon>Opiinae</taxon>
        <taxon>Fopius</taxon>
    </lineage>
</organism>
<keyword evidence="1" id="KW-0812">Transmembrane</keyword>
<accession>A0A8F0F6G7</accession>
<keyword evidence="1" id="KW-1133">Transmembrane helix</keyword>